<feature type="domain" description="HTH LytTR-type" evidence="3">
    <location>
        <begin position="177"/>
        <end position="247"/>
    </location>
</feature>
<evidence type="ECO:0000259" key="3">
    <source>
        <dbReference type="PROSITE" id="PS50930"/>
    </source>
</evidence>
<dbReference type="AlphaFoldDB" id="A0A1M6SHC3"/>
<feature type="domain" description="Response regulatory" evidence="2">
    <location>
        <begin position="51"/>
        <end position="166"/>
    </location>
</feature>
<dbReference type="STRING" id="1055723.SAMN05216293_1133"/>
<organism evidence="5 6">
    <name type="scientific">Flagellimonas taeanensis</name>
    <dbReference type="NCBI Taxonomy" id="1005926"/>
    <lineage>
        <taxon>Bacteria</taxon>
        <taxon>Pseudomonadati</taxon>
        <taxon>Bacteroidota</taxon>
        <taxon>Flavobacteriia</taxon>
        <taxon>Flavobacteriales</taxon>
        <taxon>Flavobacteriaceae</taxon>
        <taxon>Flagellimonas</taxon>
    </lineage>
</organism>
<dbReference type="SMART" id="SM00850">
    <property type="entry name" value="LytTR"/>
    <property type="match status" value="1"/>
</dbReference>
<sequence length="289" mass="33275">MNFDVGPPFGYTCDFIKSAVANLTIITGQPYPGYNFIGYILKFDQFCVLDKYIIIEKDVDAQESIRTIADSYDDMQYSGTAKNQDEALQLIFKDAPDIIFLGMDHVVDDLSDFLLDVNKHSLKDPVFIALSSSEKNAYKAYKYDFFDFLLKPISELNLRRSILKYKKKHPSKAYETICLKSNKDYQYLNTDDILFLKADNNTTDFQMRDGSLIGAYKTLKTFENALPPNFLRIHKSYIVNSTYVSRIHYGKGICIIKNTDFQIPFTKTFLDNIDLINTRLSNKAFITLN</sequence>
<evidence type="ECO:0000313" key="4">
    <source>
        <dbReference type="EMBL" id="SFB80820.1"/>
    </source>
</evidence>
<proteinExistence type="predicted"/>
<evidence type="ECO:0000256" key="1">
    <source>
        <dbReference type="PROSITE-ProRule" id="PRU00169"/>
    </source>
</evidence>
<keyword evidence="7" id="KW-1185">Reference proteome</keyword>
<evidence type="ECO:0000259" key="2">
    <source>
        <dbReference type="PROSITE" id="PS50110"/>
    </source>
</evidence>
<name>A0A1M6SHC3_9FLAO</name>
<dbReference type="GO" id="GO:0000156">
    <property type="term" value="F:phosphorelay response regulator activity"/>
    <property type="evidence" value="ECO:0007669"/>
    <property type="project" value="InterPro"/>
</dbReference>
<dbReference type="EMBL" id="FOKU01000002">
    <property type="protein sequence ID" value="SFB80820.1"/>
    <property type="molecule type" value="Genomic_DNA"/>
</dbReference>
<dbReference type="GO" id="GO:0003677">
    <property type="term" value="F:DNA binding"/>
    <property type="evidence" value="ECO:0007669"/>
    <property type="project" value="InterPro"/>
</dbReference>
<evidence type="ECO:0000313" key="5">
    <source>
        <dbReference type="EMBL" id="SHK44153.1"/>
    </source>
</evidence>
<dbReference type="PROSITE" id="PS50110">
    <property type="entry name" value="RESPONSE_REGULATORY"/>
    <property type="match status" value="1"/>
</dbReference>
<accession>A0A1M6SHC3</accession>
<dbReference type="Gene3D" id="3.40.50.2300">
    <property type="match status" value="1"/>
</dbReference>
<dbReference type="SUPFAM" id="SSF52172">
    <property type="entry name" value="CheY-like"/>
    <property type="match status" value="1"/>
</dbReference>
<dbReference type="Proteomes" id="UP000184031">
    <property type="component" value="Unassembled WGS sequence"/>
</dbReference>
<dbReference type="Gene3D" id="2.40.50.1020">
    <property type="entry name" value="LytTr DNA-binding domain"/>
    <property type="match status" value="1"/>
</dbReference>
<dbReference type="EMBL" id="FRAT01000002">
    <property type="protein sequence ID" value="SHK44153.1"/>
    <property type="molecule type" value="Genomic_DNA"/>
</dbReference>
<protein>
    <submittedName>
        <fullName evidence="5">Two component transcriptional regulator, LytTR family</fullName>
    </submittedName>
</protein>
<dbReference type="OrthoDB" id="2168082at2"/>
<dbReference type="PROSITE" id="PS50930">
    <property type="entry name" value="HTH_LYTTR"/>
    <property type="match status" value="1"/>
</dbReference>
<comment type="caution">
    <text evidence="5">The sequence shown here is derived from an EMBL/GenBank/DDBJ whole genome shotgun (WGS) entry which is preliminary data.</text>
</comment>
<dbReference type="InterPro" id="IPR011006">
    <property type="entry name" value="CheY-like_superfamily"/>
</dbReference>
<dbReference type="PANTHER" id="PTHR37299:SF1">
    <property type="entry name" value="STAGE 0 SPORULATION PROTEIN A HOMOLOG"/>
    <property type="match status" value="1"/>
</dbReference>
<gene>
    <name evidence="4" type="ORF">SAMN04487891_102453</name>
    <name evidence="5" type="ORF">SAMN05216293_1133</name>
</gene>
<evidence type="ECO:0000313" key="7">
    <source>
        <dbReference type="Proteomes" id="UP000198940"/>
    </source>
</evidence>
<reference evidence="5 6" key="1">
    <citation type="submission" date="2016-11" db="EMBL/GenBank/DDBJ databases">
        <authorList>
            <person name="Varghese N."/>
            <person name="Submissions S."/>
        </authorList>
    </citation>
    <scope>NUCLEOTIDE SEQUENCE [LARGE SCALE GENOMIC DNA]</scope>
    <source>
        <strain evidence="5 6">CGMCC 1.12174</strain>
        <strain evidence="4 7">DSM 26351</strain>
    </source>
</reference>
<evidence type="ECO:0000313" key="6">
    <source>
        <dbReference type="Proteomes" id="UP000184031"/>
    </source>
</evidence>
<comment type="caution">
    <text evidence="1">Lacks conserved residue(s) required for the propagation of feature annotation.</text>
</comment>
<dbReference type="PANTHER" id="PTHR37299">
    <property type="entry name" value="TRANSCRIPTIONAL REGULATOR-RELATED"/>
    <property type="match status" value="1"/>
</dbReference>
<dbReference type="Proteomes" id="UP000198940">
    <property type="component" value="Unassembled WGS sequence"/>
</dbReference>
<dbReference type="InterPro" id="IPR046947">
    <property type="entry name" value="LytR-like"/>
</dbReference>
<dbReference type="InterPro" id="IPR001789">
    <property type="entry name" value="Sig_transdc_resp-reg_receiver"/>
</dbReference>
<dbReference type="InterPro" id="IPR007492">
    <property type="entry name" value="LytTR_DNA-bd_dom"/>
</dbReference>
<dbReference type="Pfam" id="PF04397">
    <property type="entry name" value="LytTR"/>
    <property type="match status" value="1"/>
</dbReference>